<evidence type="ECO:0000256" key="1">
    <source>
        <dbReference type="SAM" id="Phobius"/>
    </source>
</evidence>
<evidence type="ECO:0000313" key="2">
    <source>
        <dbReference type="EMBL" id="CEI83281.1"/>
    </source>
</evidence>
<gene>
    <name evidence="2" type="ORF">BN997_03187</name>
</gene>
<dbReference type="AlphaFoldDB" id="A0A0A1MWW9"/>
<accession>A0A0A1MWW9</accession>
<keyword evidence="1" id="KW-0812">Transmembrane</keyword>
<sequence>MKDVFLTVLFCMIASIAVITFFPFIANLFTVGNLRGFFDLTIFFLLVVILKISLDNKKNHEK</sequence>
<proteinExistence type="predicted"/>
<keyword evidence="1" id="KW-1133">Transmembrane helix</keyword>
<name>A0A0A1MWW9_9BACI</name>
<dbReference type="EMBL" id="CDGG01000001">
    <property type="protein sequence ID" value="CEI83281.1"/>
    <property type="molecule type" value="Genomic_DNA"/>
</dbReference>
<evidence type="ECO:0000313" key="3">
    <source>
        <dbReference type="Proteomes" id="UP000040453"/>
    </source>
</evidence>
<feature type="transmembrane region" description="Helical" evidence="1">
    <location>
        <begin position="36"/>
        <end position="54"/>
    </location>
</feature>
<dbReference type="RefSeq" id="WP_042533564.1">
    <property type="nucleotide sequence ID" value="NZ_CAXOIH010000016.1"/>
</dbReference>
<keyword evidence="3" id="KW-1185">Reference proteome</keyword>
<keyword evidence="1" id="KW-0472">Membrane</keyword>
<dbReference type="OrthoDB" id="9931378at2"/>
<dbReference type="Proteomes" id="UP000040453">
    <property type="component" value="Unassembled WGS sequence"/>
</dbReference>
<reference evidence="2 3" key="1">
    <citation type="submission" date="2014-11" db="EMBL/GenBank/DDBJ databases">
        <authorList>
            <person name="Urmite Genomes Urmite Genomes"/>
        </authorList>
    </citation>
    <scope>NUCLEOTIDE SEQUENCE [LARGE SCALE GENOMIC DNA]</scope>
    <source>
        <strain evidence="2 3">Oc5</strain>
    </source>
</reference>
<organism evidence="2 3">
    <name type="scientific">Oceanobacillus oncorhynchi</name>
    <dbReference type="NCBI Taxonomy" id="545501"/>
    <lineage>
        <taxon>Bacteria</taxon>
        <taxon>Bacillati</taxon>
        <taxon>Bacillota</taxon>
        <taxon>Bacilli</taxon>
        <taxon>Bacillales</taxon>
        <taxon>Bacillaceae</taxon>
        <taxon>Oceanobacillus</taxon>
    </lineage>
</organism>
<protein>
    <submittedName>
        <fullName evidence="2">Uncharacterized protein</fullName>
    </submittedName>
</protein>
<feature type="transmembrane region" description="Helical" evidence="1">
    <location>
        <begin position="7"/>
        <end position="30"/>
    </location>
</feature>